<dbReference type="PROSITE" id="PS00101">
    <property type="entry name" value="HEXAPEP_TRANSFERASES"/>
    <property type="match status" value="1"/>
</dbReference>
<reference evidence="4 5" key="1">
    <citation type="submission" date="2023-07" db="EMBL/GenBank/DDBJ databases">
        <title>The novel representative of Negativicutes class, Anaeroselena agilis gen. nov. sp. nov.</title>
        <authorList>
            <person name="Prokofeva M.I."/>
            <person name="Elcheninov A.G."/>
            <person name="Klyukina A."/>
            <person name="Kublanov I.V."/>
            <person name="Frolov E.N."/>
            <person name="Podosokorskaya O.A."/>
        </authorList>
    </citation>
    <scope>NUCLEOTIDE SEQUENCE [LARGE SCALE GENOMIC DNA]</scope>
    <source>
        <strain evidence="4 5">4137-cl</strain>
    </source>
</reference>
<gene>
    <name evidence="4" type="ORF">Q4T40_21625</name>
</gene>
<proteinExistence type="predicted"/>
<evidence type="ECO:0000313" key="5">
    <source>
        <dbReference type="Proteomes" id="UP001254848"/>
    </source>
</evidence>
<comment type="caution">
    <text evidence="4">The sequence shown here is derived from an EMBL/GenBank/DDBJ whole genome shotgun (WGS) entry which is preliminary data.</text>
</comment>
<dbReference type="Pfam" id="PF17836">
    <property type="entry name" value="PglD_N"/>
    <property type="match status" value="1"/>
</dbReference>
<organism evidence="4 5">
    <name type="scientific">Anaeroselena agilis</name>
    <dbReference type="NCBI Taxonomy" id="3063788"/>
    <lineage>
        <taxon>Bacteria</taxon>
        <taxon>Bacillati</taxon>
        <taxon>Bacillota</taxon>
        <taxon>Negativicutes</taxon>
        <taxon>Acetonemataceae</taxon>
        <taxon>Anaeroselena</taxon>
    </lineage>
</organism>
<dbReference type="InterPro" id="IPR018357">
    <property type="entry name" value="Hexapep_transf_CS"/>
</dbReference>
<keyword evidence="1" id="KW-0808">Transferase</keyword>
<dbReference type="Pfam" id="PF00132">
    <property type="entry name" value="Hexapep"/>
    <property type="match status" value="2"/>
</dbReference>
<protein>
    <submittedName>
        <fullName evidence="4">Acetyltransferase</fullName>
    </submittedName>
</protein>
<dbReference type="EMBL" id="JAUOZS010000001">
    <property type="protein sequence ID" value="MDT8903839.1"/>
    <property type="molecule type" value="Genomic_DNA"/>
</dbReference>
<dbReference type="PANTHER" id="PTHR43300">
    <property type="entry name" value="ACETYLTRANSFERASE"/>
    <property type="match status" value="1"/>
</dbReference>
<dbReference type="CDD" id="cd03360">
    <property type="entry name" value="LbH_AT_putative"/>
    <property type="match status" value="1"/>
</dbReference>
<dbReference type="NCBIfam" id="TIGR03570">
    <property type="entry name" value="NeuD_NnaD"/>
    <property type="match status" value="1"/>
</dbReference>
<evidence type="ECO:0000256" key="2">
    <source>
        <dbReference type="ARBA" id="ARBA00022737"/>
    </source>
</evidence>
<evidence type="ECO:0000313" key="4">
    <source>
        <dbReference type="EMBL" id="MDT8903839.1"/>
    </source>
</evidence>
<dbReference type="InterPro" id="IPR020019">
    <property type="entry name" value="AcTrfase_PglD-like"/>
</dbReference>
<evidence type="ECO:0000256" key="1">
    <source>
        <dbReference type="ARBA" id="ARBA00022679"/>
    </source>
</evidence>
<dbReference type="InterPro" id="IPR011004">
    <property type="entry name" value="Trimer_LpxA-like_sf"/>
</dbReference>
<feature type="domain" description="PglD N-terminal" evidence="3">
    <location>
        <begin position="5"/>
        <end position="84"/>
    </location>
</feature>
<keyword evidence="2" id="KW-0677">Repeat</keyword>
<dbReference type="PANTHER" id="PTHR43300:SF7">
    <property type="entry name" value="UDP-N-ACETYLBACILLOSAMINE N-ACETYLTRANSFERASE"/>
    <property type="match status" value="1"/>
</dbReference>
<keyword evidence="5" id="KW-1185">Reference proteome</keyword>
<dbReference type="SUPFAM" id="SSF51161">
    <property type="entry name" value="Trimeric LpxA-like enzymes"/>
    <property type="match status" value="1"/>
</dbReference>
<name>A0ABU3P471_9FIRM</name>
<dbReference type="RefSeq" id="WP_413782530.1">
    <property type="nucleotide sequence ID" value="NZ_JAUOZS010000001.1"/>
</dbReference>
<dbReference type="InterPro" id="IPR001451">
    <property type="entry name" value="Hexapep"/>
</dbReference>
<sequence length="212" mass="21488">MKLPVIVIGAGGHARILIDALVLTGREVIGIVDADVGRHGDKVLGIPVIGDDAAVFAHSPANVELVNGLGSIQSTESREKVYNKFKQAGYSFSVVIHPAATVAPDVRVGEGVQVMAGVVIQTGSRIGSNAIINTRASVDHDCAIGNHTHVAPGAVLSGGVQVGDDVHIGTGAIIIQGIKIGKGSLIAAGAVIVQDVLAGEKIMGVPGKAVKR</sequence>
<accession>A0ABU3P471</accession>
<dbReference type="InterPro" id="IPR041561">
    <property type="entry name" value="PglD_N"/>
</dbReference>
<evidence type="ECO:0000259" key="3">
    <source>
        <dbReference type="Pfam" id="PF17836"/>
    </source>
</evidence>
<dbReference type="InterPro" id="IPR050179">
    <property type="entry name" value="Trans_hexapeptide_repeat"/>
</dbReference>
<dbReference type="Proteomes" id="UP001254848">
    <property type="component" value="Unassembled WGS sequence"/>
</dbReference>
<dbReference type="Gene3D" id="2.160.10.10">
    <property type="entry name" value="Hexapeptide repeat proteins"/>
    <property type="match status" value="1"/>
</dbReference>
<dbReference type="Gene3D" id="3.40.50.20">
    <property type="match status" value="1"/>
</dbReference>